<accession>A0A232EHA6</accession>
<name>A0A232EHA6_9HYME</name>
<reference evidence="1 2" key="1">
    <citation type="journal article" date="2017" name="Curr. Biol.">
        <title>The Evolution of Venom by Co-option of Single-Copy Genes.</title>
        <authorList>
            <person name="Martinson E.O."/>
            <person name="Mrinalini"/>
            <person name="Kelkar Y.D."/>
            <person name="Chang C.H."/>
            <person name="Werren J.H."/>
        </authorList>
    </citation>
    <scope>NUCLEOTIDE SEQUENCE [LARGE SCALE GENOMIC DNA]</scope>
    <source>
        <strain evidence="1 2">Alberta</strain>
        <tissue evidence="1">Whole body</tissue>
    </source>
</reference>
<evidence type="ECO:0000313" key="2">
    <source>
        <dbReference type="Proteomes" id="UP000215335"/>
    </source>
</evidence>
<protein>
    <submittedName>
        <fullName evidence="1">Uncharacterized protein</fullName>
    </submittedName>
</protein>
<keyword evidence="2" id="KW-1185">Reference proteome</keyword>
<gene>
    <name evidence="1" type="ORF">TSAR_012566</name>
</gene>
<sequence>LFKSDEKCSAPRLVQLYAIRYKRLEISIYNLNQVNQCRKDNSKSYGSHGKMSTLGLESVLVSDVIDGVGDTIDNKAVGSANAEDGFLGTAAQDLSRFLVLLSVAQFIAVFVAVETDVVRGSLLNEDNLISRACGLSTLRCS</sequence>
<evidence type="ECO:0000313" key="1">
    <source>
        <dbReference type="EMBL" id="OXU17708.1"/>
    </source>
</evidence>
<dbReference type="EMBL" id="NNAY01004568">
    <property type="protein sequence ID" value="OXU17708.1"/>
    <property type="molecule type" value="Genomic_DNA"/>
</dbReference>
<organism evidence="1 2">
    <name type="scientific">Trichomalopsis sarcophagae</name>
    <dbReference type="NCBI Taxonomy" id="543379"/>
    <lineage>
        <taxon>Eukaryota</taxon>
        <taxon>Metazoa</taxon>
        <taxon>Ecdysozoa</taxon>
        <taxon>Arthropoda</taxon>
        <taxon>Hexapoda</taxon>
        <taxon>Insecta</taxon>
        <taxon>Pterygota</taxon>
        <taxon>Neoptera</taxon>
        <taxon>Endopterygota</taxon>
        <taxon>Hymenoptera</taxon>
        <taxon>Apocrita</taxon>
        <taxon>Proctotrupomorpha</taxon>
        <taxon>Chalcidoidea</taxon>
        <taxon>Pteromalidae</taxon>
        <taxon>Pteromalinae</taxon>
        <taxon>Trichomalopsis</taxon>
    </lineage>
</organism>
<comment type="caution">
    <text evidence="1">The sequence shown here is derived from an EMBL/GenBank/DDBJ whole genome shotgun (WGS) entry which is preliminary data.</text>
</comment>
<proteinExistence type="predicted"/>
<dbReference type="Proteomes" id="UP000215335">
    <property type="component" value="Unassembled WGS sequence"/>
</dbReference>
<dbReference type="AlphaFoldDB" id="A0A232EHA6"/>
<feature type="non-terminal residue" evidence="1">
    <location>
        <position position="1"/>
    </location>
</feature>